<organism evidence="8 9">
    <name type="scientific">Dactylonectria estremocensis</name>
    <dbReference type="NCBI Taxonomy" id="1079267"/>
    <lineage>
        <taxon>Eukaryota</taxon>
        <taxon>Fungi</taxon>
        <taxon>Dikarya</taxon>
        <taxon>Ascomycota</taxon>
        <taxon>Pezizomycotina</taxon>
        <taxon>Sordariomycetes</taxon>
        <taxon>Hypocreomycetidae</taxon>
        <taxon>Hypocreales</taxon>
        <taxon>Nectriaceae</taxon>
        <taxon>Dactylonectria</taxon>
    </lineage>
</organism>
<evidence type="ECO:0000256" key="2">
    <source>
        <dbReference type="ARBA" id="ARBA00022692"/>
    </source>
</evidence>
<accession>A0A9P9EIP3</accession>
<evidence type="ECO:0000313" key="9">
    <source>
        <dbReference type="Proteomes" id="UP000717696"/>
    </source>
</evidence>
<evidence type="ECO:0000256" key="6">
    <source>
        <dbReference type="SAM" id="Phobius"/>
    </source>
</evidence>
<keyword evidence="2 6" id="KW-0812">Transmembrane</keyword>
<reference evidence="8" key="1">
    <citation type="journal article" date="2021" name="Nat. Commun.">
        <title>Genetic determinants of endophytism in the Arabidopsis root mycobiome.</title>
        <authorList>
            <person name="Mesny F."/>
            <person name="Miyauchi S."/>
            <person name="Thiergart T."/>
            <person name="Pickel B."/>
            <person name="Atanasova L."/>
            <person name="Karlsson M."/>
            <person name="Huettel B."/>
            <person name="Barry K.W."/>
            <person name="Haridas S."/>
            <person name="Chen C."/>
            <person name="Bauer D."/>
            <person name="Andreopoulos W."/>
            <person name="Pangilinan J."/>
            <person name="LaButti K."/>
            <person name="Riley R."/>
            <person name="Lipzen A."/>
            <person name="Clum A."/>
            <person name="Drula E."/>
            <person name="Henrissat B."/>
            <person name="Kohler A."/>
            <person name="Grigoriev I.V."/>
            <person name="Martin F.M."/>
            <person name="Hacquard S."/>
        </authorList>
    </citation>
    <scope>NUCLEOTIDE SEQUENCE</scope>
    <source>
        <strain evidence="8">MPI-CAGE-AT-0021</strain>
    </source>
</reference>
<evidence type="ECO:0000256" key="1">
    <source>
        <dbReference type="ARBA" id="ARBA00004141"/>
    </source>
</evidence>
<evidence type="ECO:0000256" key="4">
    <source>
        <dbReference type="ARBA" id="ARBA00023136"/>
    </source>
</evidence>
<dbReference type="AlphaFoldDB" id="A0A9P9EIP3"/>
<feature type="transmembrane region" description="Helical" evidence="6">
    <location>
        <begin position="43"/>
        <end position="64"/>
    </location>
</feature>
<dbReference type="InterPro" id="IPR052337">
    <property type="entry name" value="SAT4-like"/>
</dbReference>
<dbReference type="PANTHER" id="PTHR33048">
    <property type="entry name" value="PTH11-LIKE INTEGRAL MEMBRANE PROTEIN (AFU_ORTHOLOGUE AFUA_5G11245)"/>
    <property type="match status" value="1"/>
</dbReference>
<protein>
    <recommendedName>
        <fullName evidence="7">Rhodopsin domain-containing protein</fullName>
    </recommendedName>
</protein>
<evidence type="ECO:0000313" key="8">
    <source>
        <dbReference type="EMBL" id="KAH7137441.1"/>
    </source>
</evidence>
<keyword evidence="3 6" id="KW-1133">Transmembrane helix</keyword>
<evidence type="ECO:0000256" key="3">
    <source>
        <dbReference type="ARBA" id="ARBA00022989"/>
    </source>
</evidence>
<gene>
    <name evidence="8" type="ORF">B0J13DRAFT_625214</name>
</gene>
<dbReference type="Proteomes" id="UP000717696">
    <property type="component" value="Unassembled WGS sequence"/>
</dbReference>
<evidence type="ECO:0000256" key="5">
    <source>
        <dbReference type="ARBA" id="ARBA00038359"/>
    </source>
</evidence>
<comment type="subcellular location">
    <subcellularLocation>
        <location evidence="1">Membrane</location>
        <topology evidence="1">Multi-pass membrane protein</topology>
    </subcellularLocation>
</comment>
<feature type="domain" description="Rhodopsin" evidence="7">
    <location>
        <begin position="1"/>
        <end position="84"/>
    </location>
</feature>
<dbReference type="InterPro" id="IPR049326">
    <property type="entry name" value="Rhodopsin_dom_fungi"/>
</dbReference>
<dbReference type="GO" id="GO:0016020">
    <property type="term" value="C:membrane"/>
    <property type="evidence" value="ECO:0007669"/>
    <property type="project" value="UniProtKB-SubCell"/>
</dbReference>
<dbReference type="PANTHER" id="PTHR33048:SF47">
    <property type="entry name" value="INTEGRAL MEMBRANE PROTEIN-RELATED"/>
    <property type="match status" value="1"/>
</dbReference>
<dbReference type="Pfam" id="PF20684">
    <property type="entry name" value="Fung_rhodopsin"/>
    <property type="match status" value="1"/>
</dbReference>
<name>A0A9P9EIP3_9HYPO</name>
<keyword evidence="9" id="KW-1185">Reference proteome</keyword>
<dbReference type="OrthoDB" id="10017208at2759"/>
<keyword evidence="4 6" id="KW-0472">Membrane</keyword>
<sequence length="85" mass="9665">MALVVAFGIATSVVSMLLCMPFEKLWKPDIPGHCIDTNTFYMFSTTTNIVFDIAIYVMPLQILWHLNLPKRQRMGLVLVFALGFL</sequence>
<evidence type="ECO:0000259" key="7">
    <source>
        <dbReference type="Pfam" id="PF20684"/>
    </source>
</evidence>
<comment type="similarity">
    <text evidence="5">Belongs to the SAT4 family.</text>
</comment>
<proteinExistence type="inferred from homology"/>
<comment type="caution">
    <text evidence="8">The sequence shown here is derived from an EMBL/GenBank/DDBJ whole genome shotgun (WGS) entry which is preliminary data.</text>
</comment>
<dbReference type="EMBL" id="JAGMUU010000015">
    <property type="protein sequence ID" value="KAH7137441.1"/>
    <property type="molecule type" value="Genomic_DNA"/>
</dbReference>